<evidence type="ECO:0000256" key="1">
    <source>
        <dbReference type="SAM" id="MobiDB-lite"/>
    </source>
</evidence>
<evidence type="ECO:0000313" key="2">
    <source>
        <dbReference type="EMBL" id="KAK3940411.1"/>
    </source>
</evidence>
<dbReference type="Proteomes" id="UP001303473">
    <property type="component" value="Unassembled WGS sequence"/>
</dbReference>
<protein>
    <submittedName>
        <fullName evidence="2">Uncharacterized protein</fullName>
    </submittedName>
</protein>
<gene>
    <name evidence="2" type="ORF">QBC46DRAFT_449511</name>
</gene>
<keyword evidence="3" id="KW-1185">Reference proteome</keyword>
<reference evidence="3" key="1">
    <citation type="journal article" date="2023" name="Mol. Phylogenet. Evol.">
        <title>Genome-scale phylogeny and comparative genomics of the fungal order Sordariales.</title>
        <authorList>
            <person name="Hensen N."/>
            <person name="Bonometti L."/>
            <person name="Westerberg I."/>
            <person name="Brannstrom I.O."/>
            <person name="Guillou S."/>
            <person name="Cros-Aarteil S."/>
            <person name="Calhoun S."/>
            <person name="Haridas S."/>
            <person name="Kuo A."/>
            <person name="Mondo S."/>
            <person name="Pangilinan J."/>
            <person name="Riley R."/>
            <person name="LaButti K."/>
            <person name="Andreopoulos B."/>
            <person name="Lipzen A."/>
            <person name="Chen C."/>
            <person name="Yan M."/>
            <person name="Daum C."/>
            <person name="Ng V."/>
            <person name="Clum A."/>
            <person name="Steindorff A."/>
            <person name="Ohm R.A."/>
            <person name="Martin F."/>
            <person name="Silar P."/>
            <person name="Natvig D.O."/>
            <person name="Lalanne C."/>
            <person name="Gautier V."/>
            <person name="Ament-Velasquez S.L."/>
            <person name="Kruys A."/>
            <person name="Hutchinson M.I."/>
            <person name="Powell A.J."/>
            <person name="Barry K."/>
            <person name="Miller A.N."/>
            <person name="Grigoriev I.V."/>
            <person name="Debuchy R."/>
            <person name="Gladieux P."/>
            <person name="Hiltunen Thoren M."/>
            <person name="Johannesson H."/>
        </authorList>
    </citation>
    <scope>NUCLEOTIDE SEQUENCE [LARGE SCALE GENOMIC DNA]</scope>
    <source>
        <strain evidence="3">CBS 340.73</strain>
    </source>
</reference>
<sequence length="274" mass="31227">MEQDDETPTVQFTNVRDLFRLIDSIPGDVLTVTHVSPSNFTQIERERENYNRGIRFRRYHANSGILIITLPTKLHEALHLHLYEQYRDQLVQMGMQRSWKSMGSATYRTRGDPGGDDGGEGDSTGGPLERGGPDKWPTLVIESGDSGSLAQLHADMKWWFSASDHDVKIVLLAKFDHRQREIVLEKWEEEGTAARAGATTTRQTPTLQPVLRQKITISRDQTTDPASYNVTTGALVLRFQLLFLRDPGPQERDFTISIPDLQWYAECIWSEVRD</sequence>
<dbReference type="AlphaFoldDB" id="A0AAN6N751"/>
<name>A0AAN6N751_9PEZI</name>
<organism evidence="2 3">
    <name type="scientific">Diplogelasinospora grovesii</name>
    <dbReference type="NCBI Taxonomy" id="303347"/>
    <lineage>
        <taxon>Eukaryota</taxon>
        <taxon>Fungi</taxon>
        <taxon>Dikarya</taxon>
        <taxon>Ascomycota</taxon>
        <taxon>Pezizomycotina</taxon>
        <taxon>Sordariomycetes</taxon>
        <taxon>Sordariomycetidae</taxon>
        <taxon>Sordariales</taxon>
        <taxon>Diplogelasinosporaceae</taxon>
        <taxon>Diplogelasinospora</taxon>
    </lineage>
</organism>
<dbReference type="EMBL" id="MU853796">
    <property type="protein sequence ID" value="KAK3940411.1"/>
    <property type="molecule type" value="Genomic_DNA"/>
</dbReference>
<feature type="region of interest" description="Disordered" evidence="1">
    <location>
        <begin position="104"/>
        <end position="140"/>
    </location>
</feature>
<comment type="caution">
    <text evidence="2">The sequence shown here is derived from an EMBL/GenBank/DDBJ whole genome shotgun (WGS) entry which is preliminary data.</text>
</comment>
<evidence type="ECO:0000313" key="3">
    <source>
        <dbReference type="Proteomes" id="UP001303473"/>
    </source>
</evidence>
<accession>A0AAN6N751</accession>
<proteinExistence type="predicted"/>